<dbReference type="EMBL" id="JASPDQ010000007">
    <property type="protein sequence ID" value="MDK8601662.1"/>
    <property type="molecule type" value="Genomic_DNA"/>
</dbReference>
<gene>
    <name evidence="4" type="primary">glcR</name>
    <name evidence="4" type="ORF">AQZ59_00725</name>
    <name evidence="5" type="ORF">QP858_04195</name>
</gene>
<comment type="caution">
    <text evidence="4">The sequence shown here is derived from an EMBL/GenBank/DDBJ whole genome shotgun (WGS) entry which is preliminary data.</text>
</comment>
<dbReference type="AlphaFoldDB" id="A0A0W1KKM0"/>
<dbReference type="InterPro" id="IPR014036">
    <property type="entry name" value="DeoR-like_C"/>
</dbReference>
<keyword evidence="6" id="KW-1185">Reference proteome</keyword>
<dbReference type="SMART" id="SM00420">
    <property type="entry name" value="HTH_DEOR"/>
    <property type="match status" value="1"/>
</dbReference>
<dbReference type="Pfam" id="PF08220">
    <property type="entry name" value="HTH_DeoR"/>
    <property type="match status" value="1"/>
</dbReference>
<evidence type="ECO:0000313" key="5">
    <source>
        <dbReference type="EMBL" id="MDK8601662.1"/>
    </source>
</evidence>
<organism evidence="4 6">
    <name type="scientific">Trueperella bernardiae</name>
    <dbReference type="NCBI Taxonomy" id="59561"/>
    <lineage>
        <taxon>Bacteria</taxon>
        <taxon>Bacillati</taxon>
        <taxon>Actinomycetota</taxon>
        <taxon>Actinomycetes</taxon>
        <taxon>Actinomycetales</taxon>
        <taxon>Actinomycetaceae</taxon>
        <taxon>Trueperella</taxon>
    </lineage>
</organism>
<dbReference type="PROSITE" id="PS51000">
    <property type="entry name" value="HTH_DEOR_2"/>
    <property type="match status" value="1"/>
</dbReference>
<feature type="domain" description="HTH deoR-type" evidence="3">
    <location>
        <begin position="6"/>
        <end position="61"/>
    </location>
</feature>
<dbReference type="Pfam" id="PF00455">
    <property type="entry name" value="DeoRC"/>
    <property type="match status" value="1"/>
</dbReference>
<dbReference type="GO" id="GO:0003700">
    <property type="term" value="F:DNA-binding transcription factor activity"/>
    <property type="evidence" value="ECO:0007669"/>
    <property type="project" value="InterPro"/>
</dbReference>
<sequence>MAKATQEERQARIVELIIDHGSLRVDDLADLFGVSVMTLYRDLAALEAHQVIARHRGTVSLLVSSISEAPFAFRLYQETEAKEAVAREAARLVSRYSSIFVDDSSTAYLALDHIGVPESKAFITNASPAAIKIGAGEHQSLTMLGGLFDRALDAYFGPTTNRQVGELAFETALIGAASVKDGSIYHPFSEAALFKREVIARTEVPILAITADKLSRVALHRLADLSDFSYLIIDDTVTDQDLNYLHTLTNVIVANKEGKDNV</sequence>
<dbReference type="PANTHER" id="PTHR30363">
    <property type="entry name" value="HTH-TYPE TRANSCRIPTIONAL REGULATOR SRLR-RELATED"/>
    <property type="match status" value="1"/>
</dbReference>
<dbReference type="Gene3D" id="1.10.10.10">
    <property type="entry name" value="Winged helix-like DNA-binding domain superfamily/Winged helix DNA-binding domain"/>
    <property type="match status" value="1"/>
</dbReference>
<evidence type="ECO:0000256" key="2">
    <source>
        <dbReference type="ARBA" id="ARBA00023163"/>
    </source>
</evidence>
<protein>
    <submittedName>
        <fullName evidence="5">DeoR/GlpR family DNA-binding transcription regulator</fullName>
    </submittedName>
    <submittedName>
        <fullName evidence="4">HTH-type transcriptional repressor GlcR</fullName>
    </submittedName>
</protein>
<evidence type="ECO:0000313" key="6">
    <source>
        <dbReference type="Proteomes" id="UP000054404"/>
    </source>
</evidence>
<proteinExistence type="predicted"/>
<dbReference type="EMBL" id="LNIZ01000003">
    <property type="protein sequence ID" value="KTF04205.1"/>
    <property type="molecule type" value="Genomic_DNA"/>
</dbReference>
<dbReference type="InterPro" id="IPR001034">
    <property type="entry name" value="DeoR_HTH"/>
</dbReference>
<accession>A0A0W1KKM0</accession>
<dbReference type="OrthoDB" id="7688673at2"/>
<dbReference type="InterPro" id="IPR036390">
    <property type="entry name" value="WH_DNA-bd_sf"/>
</dbReference>
<keyword evidence="5" id="KW-0238">DNA-binding</keyword>
<name>A0A0W1KKM0_9ACTO</name>
<dbReference type="RefSeq" id="WP_062613236.1">
    <property type="nucleotide sequence ID" value="NZ_CAUPHE010000004.1"/>
</dbReference>
<dbReference type="PATRIC" id="fig|59561.3.peg.718"/>
<dbReference type="SUPFAM" id="SSF100950">
    <property type="entry name" value="NagB/RpiA/CoA transferase-like"/>
    <property type="match status" value="1"/>
</dbReference>
<dbReference type="SUPFAM" id="SSF46785">
    <property type="entry name" value="Winged helix' DNA-binding domain"/>
    <property type="match status" value="1"/>
</dbReference>
<reference evidence="5" key="2">
    <citation type="submission" date="2023-05" db="EMBL/GenBank/DDBJ databases">
        <title>Genomic Catalog of Human Bladder Bacteria.</title>
        <authorList>
            <person name="Du J."/>
        </authorList>
    </citation>
    <scope>NUCLEOTIDE SEQUENCE</scope>
    <source>
        <strain evidence="5">UMB1304A</strain>
    </source>
</reference>
<dbReference type="GO" id="GO:0003677">
    <property type="term" value="F:DNA binding"/>
    <property type="evidence" value="ECO:0007669"/>
    <property type="project" value="UniProtKB-KW"/>
</dbReference>
<evidence type="ECO:0000313" key="4">
    <source>
        <dbReference type="EMBL" id="KTF04205.1"/>
    </source>
</evidence>
<dbReference type="InterPro" id="IPR036388">
    <property type="entry name" value="WH-like_DNA-bd_sf"/>
</dbReference>
<keyword evidence="2" id="KW-0804">Transcription</keyword>
<dbReference type="STRING" id="59561.AQZ59_00725"/>
<dbReference type="PANTHER" id="PTHR30363:SF44">
    <property type="entry name" value="AGA OPERON TRANSCRIPTIONAL REPRESSOR-RELATED"/>
    <property type="match status" value="1"/>
</dbReference>
<dbReference type="InterPro" id="IPR037171">
    <property type="entry name" value="NagB/RpiA_transferase-like"/>
</dbReference>
<dbReference type="SMART" id="SM01134">
    <property type="entry name" value="DeoRC"/>
    <property type="match status" value="1"/>
</dbReference>
<evidence type="ECO:0000256" key="1">
    <source>
        <dbReference type="ARBA" id="ARBA00023015"/>
    </source>
</evidence>
<dbReference type="Proteomes" id="UP001225576">
    <property type="component" value="Unassembled WGS sequence"/>
</dbReference>
<reference evidence="4 6" key="1">
    <citation type="submission" date="2015-11" db="EMBL/GenBank/DDBJ databases">
        <title>Draft Genome Sequence of the Type Strain Trueperella bernardiae LCDC 89-0504T, Isolated from Blood Culture.</title>
        <authorList>
            <person name="Bernier A.-M."/>
            <person name="Bernard K."/>
        </authorList>
    </citation>
    <scope>NUCLEOTIDE SEQUENCE [LARGE SCALE GENOMIC DNA]</scope>
    <source>
        <strain evidence="4 6">LCDC 89-0504</strain>
    </source>
</reference>
<dbReference type="Proteomes" id="UP000054404">
    <property type="component" value="Unassembled WGS sequence"/>
</dbReference>
<dbReference type="InterPro" id="IPR050313">
    <property type="entry name" value="Carb_Metab_HTH_regulators"/>
</dbReference>
<evidence type="ECO:0000259" key="3">
    <source>
        <dbReference type="PROSITE" id="PS51000"/>
    </source>
</evidence>
<keyword evidence="1" id="KW-0805">Transcription regulation</keyword>